<feature type="transmembrane region" description="Helical" evidence="6">
    <location>
        <begin position="336"/>
        <end position="355"/>
    </location>
</feature>
<dbReference type="PANTHER" id="PTHR11040">
    <property type="entry name" value="ZINC/IRON TRANSPORTER"/>
    <property type="match status" value="1"/>
</dbReference>
<feature type="region of interest" description="Disordered" evidence="5">
    <location>
        <begin position="149"/>
        <end position="187"/>
    </location>
</feature>
<dbReference type="AlphaFoldDB" id="A0A427ABF0"/>
<comment type="subcellular location">
    <subcellularLocation>
        <location evidence="1">Membrane</location>
        <topology evidence="1">Multi-pass membrane protein</topology>
    </subcellularLocation>
</comment>
<feature type="transmembrane region" description="Helical" evidence="6">
    <location>
        <begin position="114"/>
        <end position="139"/>
    </location>
</feature>
<name>A0A427ABF0_ENSVE</name>
<protein>
    <submittedName>
        <fullName evidence="8">Uncharacterized protein</fullName>
    </submittedName>
</protein>
<dbReference type="Pfam" id="PF02535">
    <property type="entry name" value="Zip"/>
    <property type="match status" value="2"/>
</dbReference>
<evidence type="ECO:0000256" key="7">
    <source>
        <dbReference type="SAM" id="SignalP"/>
    </source>
</evidence>
<dbReference type="EMBL" id="AMZH03003064">
    <property type="protein sequence ID" value="RRT73532.1"/>
    <property type="molecule type" value="Genomic_DNA"/>
</dbReference>
<reference evidence="8 9" key="1">
    <citation type="journal article" date="2014" name="Agronomy (Basel)">
        <title>A Draft Genome Sequence for Ensete ventricosum, the Drought-Tolerant Tree Against Hunger.</title>
        <authorList>
            <person name="Harrison J."/>
            <person name="Moore K.A."/>
            <person name="Paszkiewicz K."/>
            <person name="Jones T."/>
            <person name="Grant M."/>
            <person name="Ambacheew D."/>
            <person name="Muzemil S."/>
            <person name="Studholme D.J."/>
        </authorList>
    </citation>
    <scope>NUCLEOTIDE SEQUENCE [LARGE SCALE GENOMIC DNA]</scope>
</reference>
<feature type="transmembrane region" description="Helical" evidence="6">
    <location>
        <begin position="264"/>
        <end position="288"/>
    </location>
</feature>
<feature type="compositionally biased region" description="Low complexity" evidence="5">
    <location>
        <begin position="177"/>
        <end position="187"/>
    </location>
</feature>
<evidence type="ECO:0000313" key="8">
    <source>
        <dbReference type="EMBL" id="RRT73532.1"/>
    </source>
</evidence>
<keyword evidence="7" id="KW-0732">Signal</keyword>
<dbReference type="GO" id="GO:0005385">
    <property type="term" value="F:zinc ion transmembrane transporter activity"/>
    <property type="evidence" value="ECO:0007669"/>
    <property type="project" value="TreeGrafter"/>
</dbReference>
<feature type="transmembrane region" description="Helical" evidence="6">
    <location>
        <begin position="73"/>
        <end position="94"/>
    </location>
</feature>
<evidence type="ECO:0000313" key="9">
    <source>
        <dbReference type="Proteomes" id="UP000287651"/>
    </source>
</evidence>
<evidence type="ECO:0000256" key="5">
    <source>
        <dbReference type="SAM" id="MobiDB-lite"/>
    </source>
</evidence>
<comment type="caution">
    <text evidence="8">The sequence shown here is derived from an EMBL/GenBank/DDBJ whole genome shotgun (WGS) entry which is preliminary data.</text>
</comment>
<feature type="signal peptide" evidence="7">
    <location>
        <begin position="1"/>
        <end position="20"/>
    </location>
</feature>
<dbReference type="PANTHER" id="PTHR11040:SF181">
    <property type="entry name" value="ZINC TRANSPORTER 1"/>
    <property type="match status" value="1"/>
</dbReference>
<evidence type="ECO:0000256" key="6">
    <source>
        <dbReference type="SAM" id="Phobius"/>
    </source>
</evidence>
<evidence type="ECO:0000256" key="2">
    <source>
        <dbReference type="ARBA" id="ARBA00022692"/>
    </source>
</evidence>
<proteinExistence type="predicted"/>
<evidence type="ECO:0000256" key="4">
    <source>
        <dbReference type="ARBA" id="ARBA00023136"/>
    </source>
</evidence>
<accession>A0A427ABF0</accession>
<feature type="chain" id="PRO_5043579597" evidence="7">
    <location>
        <begin position="21"/>
        <end position="356"/>
    </location>
</feature>
<sequence>MKPLLLLFSFLLLLPLPALGDCGCTRDAESHSTTKASHLKFVAVASILAAGAVGVLIPILGRAVSALRPENDMFFVIKAFAAGVILATGLIHILPAAFQSLTSPCLDEHPWQDFPVTGFVVMSSALGTMMIDSFATSYYERSHFRKARPVEEDDEAEQGSSGDHAHVDTHRSHGHAHASTAAATEEASLSERIRQQVISQVPLMMYAGSGAGNSGPFSDHWDLLGCLTKYMSSCLLTTLGTCHRMFPPTFPVAPQANFRTKSSIMMAVFFSLTAPIGIAVGTGISFVYNETSSTALIVEGVFNAASAGILVYMSLVDLLAADFTNPRMQSNGKLQLGAHLALLLGAGLMSLLAKWA</sequence>
<gene>
    <name evidence="8" type="ORF">B296_00001514</name>
</gene>
<keyword evidence="2 6" id="KW-0812">Transmembrane</keyword>
<evidence type="ECO:0000256" key="3">
    <source>
        <dbReference type="ARBA" id="ARBA00022989"/>
    </source>
</evidence>
<keyword evidence="4 6" id="KW-0472">Membrane</keyword>
<feature type="transmembrane region" description="Helical" evidence="6">
    <location>
        <begin position="300"/>
        <end position="324"/>
    </location>
</feature>
<keyword evidence="3 6" id="KW-1133">Transmembrane helix</keyword>
<dbReference type="InterPro" id="IPR003689">
    <property type="entry name" value="ZIP"/>
</dbReference>
<dbReference type="Proteomes" id="UP000287651">
    <property type="component" value="Unassembled WGS sequence"/>
</dbReference>
<organism evidence="8 9">
    <name type="scientific">Ensete ventricosum</name>
    <name type="common">Abyssinian banana</name>
    <name type="synonym">Musa ensete</name>
    <dbReference type="NCBI Taxonomy" id="4639"/>
    <lineage>
        <taxon>Eukaryota</taxon>
        <taxon>Viridiplantae</taxon>
        <taxon>Streptophyta</taxon>
        <taxon>Embryophyta</taxon>
        <taxon>Tracheophyta</taxon>
        <taxon>Spermatophyta</taxon>
        <taxon>Magnoliopsida</taxon>
        <taxon>Liliopsida</taxon>
        <taxon>Zingiberales</taxon>
        <taxon>Musaceae</taxon>
        <taxon>Ensete</taxon>
    </lineage>
</organism>
<evidence type="ECO:0000256" key="1">
    <source>
        <dbReference type="ARBA" id="ARBA00004141"/>
    </source>
</evidence>
<dbReference type="GO" id="GO:0005886">
    <property type="term" value="C:plasma membrane"/>
    <property type="evidence" value="ECO:0007669"/>
    <property type="project" value="TreeGrafter"/>
</dbReference>
<feature type="transmembrane region" description="Helical" evidence="6">
    <location>
        <begin position="39"/>
        <end position="61"/>
    </location>
</feature>